<accession>A0A2Z2KAT9</accession>
<dbReference type="KEGG" id="pdh:B9T62_18595"/>
<dbReference type="RefSeq" id="WP_087916615.1">
    <property type="nucleotide sequence ID" value="NZ_CP021780.1"/>
</dbReference>
<sequence>MKIVGLRIEKYIGESVSGHNCDFEYVDTEFERHVLFGILEDKRKVKITLWEEQGECGSGWCSASWGKVEVEEIEKFEGYTYTTKEQIYIDDILPESYNSEYINNKVFEVSYDGGDSYYPCGDYTVNMDLFTQTIRHKEKRPVWVFKGSSNRGKSFIASHLVGLTVYETDSNANIPFITEDIVVLGNKYTHQLQDIEANIFGDYELHVVDFY</sequence>
<dbReference type="OrthoDB" id="9827393at2"/>
<keyword evidence="2" id="KW-1185">Reference proteome</keyword>
<reference evidence="1 2" key="1">
    <citation type="submission" date="2017-06" db="EMBL/GenBank/DDBJ databases">
        <title>Complete genome sequence of Paenibacillus donghaensis KCTC 13049T isolated from East Sea sediment, South Korea.</title>
        <authorList>
            <person name="Jung B.K."/>
            <person name="Hong S.-J."/>
            <person name="Shin J.-H."/>
        </authorList>
    </citation>
    <scope>NUCLEOTIDE SEQUENCE [LARGE SCALE GENOMIC DNA]</scope>
    <source>
        <strain evidence="1 2">KCTC 13049</strain>
    </source>
</reference>
<evidence type="ECO:0000313" key="2">
    <source>
        <dbReference type="Proteomes" id="UP000249890"/>
    </source>
</evidence>
<gene>
    <name evidence="1" type="ORF">B9T62_18595</name>
</gene>
<dbReference type="AlphaFoldDB" id="A0A2Z2KAT9"/>
<name>A0A2Z2KAT9_9BACL</name>
<proteinExistence type="predicted"/>
<dbReference type="Proteomes" id="UP000249890">
    <property type="component" value="Chromosome"/>
</dbReference>
<organism evidence="1 2">
    <name type="scientific">Paenibacillus donghaensis</name>
    <dbReference type="NCBI Taxonomy" id="414771"/>
    <lineage>
        <taxon>Bacteria</taxon>
        <taxon>Bacillati</taxon>
        <taxon>Bacillota</taxon>
        <taxon>Bacilli</taxon>
        <taxon>Bacillales</taxon>
        <taxon>Paenibacillaceae</taxon>
        <taxon>Paenibacillus</taxon>
    </lineage>
</organism>
<dbReference type="EMBL" id="CP021780">
    <property type="protein sequence ID" value="ASA22617.1"/>
    <property type="molecule type" value="Genomic_DNA"/>
</dbReference>
<evidence type="ECO:0000313" key="1">
    <source>
        <dbReference type="EMBL" id="ASA22617.1"/>
    </source>
</evidence>
<protein>
    <submittedName>
        <fullName evidence="1">Uncharacterized protein</fullName>
    </submittedName>
</protein>